<feature type="region of interest" description="Disordered" evidence="2">
    <location>
        <begin position="1"/>
        <end position="25"/>
    </location>
</feature>
<organism evidence="4 5">
    <name type="scientific">Streptomyces synnematoformans</name>
    <dbReference type="NCBI Taxonomy" id="415721"/>
    <lineage>
        <taxon>Bacteria</taxon>
        <taxon>Bacillati</taxon>
        <taxon>Actinomycetota</taxon>
        <taxon>Actinomycetes</taxon>
        <taxon>Kitasatosporales</taxon>
        <taxon>Streptomycetaceae</taxon>
        <taxon>Streptomyces</taxon>
    </lineage>
</organism>
<dbReference type="InterPro" id="IPR031325">
    <property type="entry name" value="RHS_repeat"/>
</dbReference>
<dbReference type="PANTHER" id="PTHR32305">
    <property type="match status" value="1"/>
</dbReference>
<dbReference type="PANTHER" id="PTHR32305:SF17">
    <property type="entry name" value="TRNA NUCLEASE WAPA"/>
    <property type="match status" value="1"/>
</dbReference>
<name>A0ABP5J298_9ACTN</name>
<evidence type="ECO:0000313" key="4">
    <source>
        <dbReference type="EMBL" id="GAA2109442.1"/>
    </source>
</evidence>
<keyword evidence="1" id="KW-0677">Repeat</keyword>
<evidence type="ECO:0000259" key="3">
    <source>
        <dbReference type="Pfam" id="PF25023"/>
    </source>
</evidence>
<evidence type="ECO:0000313" key="5">
    <source>
        <dbReference type="Proteomes" id="UP001500443"/>
    </source>
</evidence>
<dbReference type="NCBIfam" id="TIGR01643">
    <property type="entry name" value="YD_repeat_2x"/>
    <property type="match status" value="2"/>
</dbReference>
<evidence type="ECO:0000256" key="2">
    <source>
        <dbReference type="SAM" id="MobiDB-lite"/>
    </source>
</evidence>
<sequence>MPEIAGDGTRVELRSSSKRANGDNNNEYWRVTAPDGVRYYFGAHRLPGWQDGDARTQSVWTVPVFGNHSGEPCHATAFKDSWCQQAWRWNLDYVIDPHGQALTYYWGKEHNHYGLNVNDATGKATDTRFNRGGHLKRIDYGLDGDALYATNGAQARVEFTVSERCLPTDAFDCAASKLNAANAKHWPDVPYDQLCGSGQECKTYSPSFFSRKRLTGVTTKVRVGGSYKPVDSWKLEHSFPATGDGSDRALWLKSVQRTGHTAGSDISLPAVTFSGQMLKNRVENAVDEVPPLNRYRVYGIKTETGGTIGVTYSAEDCTAGSLPDPATNTKRCYPVYWSPPDAPAPDFEPYRDWFHTYVATQVLESDDVAGAPVKTTSYDYLGGLAWAKDTDELTKAKLRTYSERRGYSRVRTRVGAGGETKSLAESRYFRGIDGANVPDSEGGSVTDREAFAGMVREEISYEHDGGGIIEATAYTPWRSPATATHARDGLPDQSARYTGVQTEATRELKKDGTWRRTATERTFDSYGMVKTASETGDTGKTGDERCTTTSYARSTGANFVEAIAEEKTVATTCDATPTLPRDLVSLKRTYYDGSTTLGQGPTKGDITRIDEQDKAGTGTQTVATATFDTHGRPLTQTDVRGKTTTTAYTPATGAAPTKTVVTNPLGHTQTTVTDARRGIPTRTVDAAGARTDADYDALGRLVKVWQPGWAKADYPSAPSAHYSYSVSKTAPAAIATRTIQPDGTYTTSYTLYDGLLRERETQAPAPGGGRVITETLYDTRGLETKIYHAYRATGDPSATLVEAADNTVPNMTENIHDGSGRVTAAISRKFGDETKRTTTAYSADQTTVVPPDGGTATTEITDARGNTVERRQYTNAARTTHQSTVYAYDKHDQLAKMTDPAGNVWTWTRDARGNVTEAKDPDKGTSTTTYNAADQPATVTDARGVTLATSYDALGRPTTVKKGEQTRAEWVYDTLAKGQLTSTTRIHDGSRYTTAVEGYNARIQPTATTVTVPDAAGALAGTYRIGYTYDPETGKRTSISQPGIGGLPSERTATEYNSLGLPTATSSGGVALVSQVSYDSFARPVRTEYGTGERKLYRTHEYDEHTGDLTRQVTDRTTAPQRLDDVRYTRDDAGNITSQTTTSGQDAQQTTDRQCYATDALRRLTDAWTTTADTCTNEPDPAVVGGGPEAYWHSYTYDAVGNRTTETQHAVAGTATDQDVTRTYTQPAPGQPRPHSTTRVDTAGGAEDGTSETLDYDATGNMTTRTGGTADQTYTWDDEGHLATATEAGTTTDYVYDTDGNRLLATGSDDTATLYLPEGNELHLNPDGTVTGTRYYTHDGETVAVRTPDSPVHFLVSDHQGTAMLAVSLAAGQAVIRRKQLPFGAPRPTTPSGTEPDFPGTRGFVGGTLDDTGLTHIGAREYDPALGAFISPDPLLDPANPLQANAYAYANNTPVTASDPTGEMLYDEVTKKGFGNNKVRKSWYRNQGYTNSRGHTTSKYRTLVRHNTRSFNSYWRQVRVAAAVRQAENAAQRKIQEATRRLQRNIQTILGGISLQEQLDQAMSSPEFTDEMYQQFEELVESDPCENSYARKSGACGVRGGDGPGTNFVRNGTSGVTFCLALCVGYTYAGDGHGYLSVGALGFGGFGRAAGFTTVESANQSWFSLQACASDIHEGV</sequence>
<evidence type="ECO:0000256" key="1">
    <source>
        <dbReference type="ARBA" id="ARBA00022737"/>
    </source>
</evidence>
<feature type="compositionally biased region" description="Polar residues" evidence="2">
    <location>
        <begin position="1215"/>
        <end position="1240"/>
    </location>
</feature>
<proteinExistence type="predicted"/>
<dbReference type="InterPro" id="IPR006530">
    <property type="entry name" value="YD"/>
</dbReference>
<dbReference type="InterPro" id="IPR056823">
    <property type="entry name" value="TEN-like_YD-shell"/>
</dbReference>
<dbReference type="Gene3D" id="2.180.10.10">
    <property type="entry name" value="RHS repeat-associated core"/>
    <property type="match status" value="2"/>
</dbReference>
<reference evidence="5" key="1">
    <citation type="journal article" date="2019" name="Int. J. Syst. Evol. Microbiol.">
        <title>The Global Catalogue of Microorganisms (GCM) 10K type strain sequencing project: providing services to taxonomists for standard genome sequencing and annotation.</title>
        <authorList>
            <consortium name="The Broad Institute Genomics Platform"/>
            <consortium name="The Broad Institute Genome Sequencing Center for Infectious Disease"/>
            <person name="Wu L."/>
            <person name="Ma J."/>
        </authorList>
    </citation>
    <scope>NUCLEOTIDE SEQUENCE [LARGE SCALE GENOMIC DNA]</scope>
    <source>
        <strain evidence="5">JCM 15481</strain>
    </source>
</reference>
<feature type="domain" description="Teneurin-like YD-shell" evidence="3">
    <location>
        <begin position="1254"/>
        <end position="1455"/>
    </location>
</feature>
<dbReference type="Proteomes" id="UP001500443">
    <property type="component" value="Unassembled WGS sequence"/>
</dbReference>
<gene>
    <name evidence="4" type="ORF">GCM10009802_05810</name>
</gene>
<dbReference type="InterPro" id="IPR022385">
    <property type="entry name" value="Rhs_assc_core"/>
</dbReference>
<dbReference type="InterPro" id="IPR050708">
    <property type="entry name" value="T6SS_VgrG/RHS"/>
</dbReference>
<dbReference type="NCBIfam" id="TIGR03696">
    <property type="entry name" value="Rhs_assc_core"/>
    <property type="match status" value="1"/>
</dbReference>
<comment type="caution">
    <text evidence="4">The sequence shown here is derived from an EMBL/GenBank/DDBJ whole genome shotgun (WGS) entry which is preliminary data.</text>
</comment>
<dbReference type="Pfam" id="PF05593">
    <property type="entry name" value="RHS_repeat"/>
    <property type="match status" value="2"/>
</dbReference>
<protein>
    <recommendedName>
        <fullName evidence="3">Teneurin-like YD-shell domain-containing protein</fullName>
    </recommendedName>
</protein>
<feature type="region of interest" description="Disordered" evidence="2">
    <location>
        <begin position="1211"/>
        <end position="1265"/>
    </location>
</feature>
<dbReference type="EMBL" id="BAAAPF010000006">
    <property type="protein sequence ID" value="GAA2109442.1"/>
    <property type="molecule type" value="Genomic_DNA"/>
</dbReference>
<dbReference type="Pfam" id="PF25023">
    <property type="entry name" value="TEN_YD-shell"/>
    <property type="match status" value="1"/>
</dbReference>
<keyword evidence="5" id="KW-1185">Reference proteome</keyword>
<accession>A0ABP5J298</accession>